<comment type="caution">
    <text evidence="2">The sequence shown here is derived from an EMBL/GenBank/DDBJ whole genome shotgun (WGS) entry which is preliminary data.</text>
</comment>
<organism evidence="2 3">
    <name type="scientific">Salix purpurea</name>
    <name type="common">Purple osier willow</name>
    <dbReference type="NCBI Taxonomy" id="77065"/>
    <lineage>
        <taxon>Eukaryota</taxon>
        <taxon>Viridiplantae</taxon>
        <taxon>Streptophyta</taxon>
        <taxon>Embryophyta</taxon>
        <taxon>Tracheophyta</taxon>
        <taxon>Spermatophyta</taxon>
        <taxon>Magnoliopsida</taxon>
        <taxon>eudicotyledons</taxon>
        <taxon>Gunneridae</taxon>
        <taxon>Pentapetalae</taxon>
        <taxon>rosids</taxon>
        <taxon>fabids</taxon>
        <taxon>Malpighiales</taxon>
        <taxon>Salicaceae</taxon>
        <taxon>Saliceae</taxon>
        <taxon>Salix</taxon>
    </lineage>
</organism>
<dbReference type="EMBL" id="JAPFFK010000010">
    <property type="protein sequence ID" value="KAJ6741078.1"/>
    <property type="molecule type" value="Genomic_DNA"/>
</dbReference>
<gene>
    <name evidence="2" type="ORF">OIU79_001079</name>
</gene>
<evidence type="ECO:0000256" key="1">
    <source>
        <dbReference type="SAM" id="MobiDB-lite"/>
    </source>
</evidence>
<proteinExistence type="predicted"/>
<dbReference type="Proteomes" id="UP001151532">
    <property type="component" value="Chromosome 7"/>
</dbReference>
<name>A0A9Q0V3K4_SALPP</name>
<accession>A0A9Q0V3K4</accession>
<evidence type="ECO:0000313" key="2">
    <source>
        <dbReference type="EMBL" id="KAJ6741078.1"/>
    </source>
</evidence>
<keyword evidence="3" id="KW-1185">Reference proteome</keyword>
<sequence>MNEWNLQGAELRSSVVPVHLAHPYSGQEVSVQPDVQVQLARSSSGQGDSGQPVVQVHPAHPTTGQGDSSQPRGYVQAQIARSMLSWAEMAVSFRSARAQPINLVE</sequence>
<feature type="region of interest" description="Disordered" evidence="1">
    <location>
        <begin position="39"/>
        <end position="72"/>
    </location>
</feature>
<dbReference type="AlphaFoldDB" id="A0A9Q0V3K4"/>
<reference evidence="2" key="2">
    <citation type="journal article" date="2023" name="Int. J. Mol. Sci.">
        <title>De Novo Assembly and Annotation of 11 Diverse Shrub Willow (Salix) Genomes Reveals Novel Gene Organization in Sex-Linked Regions.</title>
        <authorList>
            <person name="Hyden B."/>
            <person name="Feng K."/>
            <person name="Yates T.B."/>
            <person name="Jawdy S."/>
            <person name="Cereghino C."/>
            <person name="Smart L.B."/>
            <person name="Muchero W."/>
        </authorList>
    </citation>
    <scope>NUCLEOTIDE SEQUENCE</scope>
    <source>
        <tissue evidence="2">Shoot tip</tissue>
    </source>
</reference>
<dbReference type="OrthoDB" id="855489at2759"/>
<feature type="compositionally biased region" description="Polar residues" evidence="1">
    <location>
        <begin position="62"/>
        <end position="71"/>
    </location>
</feature>
<protein>
    <submittedName>
        <fullName evidence="2">Uncharacterized protein</fullName>
    </submittedName>
</protein>
<reference evidence="2" key="1">
    <citation type="submission" date="2022-11" db="EMBL/GenBank/DDBJ databases">
        <authorList>
            <person name="Hyden B.L."/>
            <person name="Feng K."/>
            <person name="Yates T."/>
            <person name="Jawdy S."/>
            <person name="Smart L.B."/>
            <person name="Muchero W."/>
        </authorList>
    </citation>
    <scope>NUCLEOTIDE SEQUENCE</scope>
    <source>
        <tissue evidence="2">Shoot tip</tissue>
    </source>
</reference>
<evidence type="ECO:0000313" key="3">
    <source>
        <dbReference type="Proteomes" id="UP001151532"/>
    </source>
</evidence>